<reference evidence="2" key="2">
    <citation type="submission" date="2020-12" db="EMBL/GenBank/DDBJ databases">
        <authorList>
            <person name="Kanost M."/>
        </authorList>
    </citation>
    <scope>NUCLEOTIDE SEQUENCE</scope>
</reference>
<proteinExistence type="predicted"/>
<keyword evidence="3" id="KW-1185">Reference proteome</keyword>
<sequence length="103" mass="11658">MDSENAVHTGYFNDGIRRIDIVLVLVDDGDPKTDEIKTTYFLNILKVGLEVEVENGVMKSHAQYIFVKVHAPDSVLQLYGDVFNIRKHFKATTWSLLMPATCT</sequence>
<name>A0A921ZGT7_MANSE</name>
<comment type="caution">
    <text evidence="2">The sequence shown here is derived from an EMBL/GenBank/DDBJ whole genome shotgun (WGS) entry which is preliminary data.</text>
</comment>
<dbReference type="EMBL" id="JH668556">
    <property type="protein sequence ID" value="KAG6457782.1"/>
    <property type="molecule type" value="Genomic_DNA"/>
</dbReference>
<evidence type="ECO:0000259" key="1">
    <source>
        <dbReference type="Pfam" id="PF16178"/>
    </source>
</evidence>
<evidence type="ECO:0000313" key="2">
    <source>
        <dbReference type="EMBL" id="KAG6457782.1"/>
    </source>
</evidence>
<dbReference type="GO" id="GO:0046983">
    <property type="term" value="F:protein dimerization activity"/>
    <property type="evidence" value="ECO:0007669"/>
    <property type="project" value="InterPro"/>
</dbReference>
<protein>
    <recommendedName>
        <fullName evidence="1">Anoctamin dimerisation domain-containing protein</fullName>
    </recommendedName>
</protein>
<dbReference type="Proteomes" id="UP000791440">
    <property type="component" value="Unassembled WGS sequence"/>
</dbReference>
<reference evidence="2" key="1">
    <citation type="journal article" date="2016" name="Insect Biochem. Mol. Biol.">
        <title>Multifaceted biological insights from a draft genome sequence of the tobacco hornworm moth, Manduca sexta.</title>
        <authorList>
            <person name="Kanost M.R."/>
            <person name="Arrese E.L."/>
            <person name="Cao X."/>
            <person name="Chen Y.R."/>
            <person name="Chellapilla S."/>
            <person name="Goldsmith M.R."/>
            <person name="Grosse-Wilde E."/>
            <person name="Heckel D.G."/>
            <person name="Herndon N."/>
            <person name="Jiang H."/>
            <person name="Papanicolaou A."/>
            <person name="Qu J."/>
            <person name="Soulages J.L."/>
            <person name="Vogel H."/>
            <person name="Walters J."/>
            <person name="Waterhouse R.M."/>
            <person name="Ahn S.J."/>
            <person name="Almeida F.C."/>
            <person name="An C."/>
            <person name="Aqrawi P."/>
            <person name="Bretschneider A."/>
            <person name="Bryant W.B."/>
            <person name="Bucks S."/>
            <person name="Chao H."/>
            <person name="Chevignon G."/>
            <person name="Christen J.M."/>
            <person name="Clarke D.F."/>
            <person name="Dittmer N.T."/>
            <person name="Ferguson L.C.F."/>
            <person name="Garavelou S."/>
            <person name="Gordon K.H.J."/>
            <person name="Gunaratna R.T."/>
            <person name="Han Y."/>
            <person name="Hauser F."/>
            <person name="He Y."/>
            <person name="Heidel-Fischer H."/>
            <person name="Hirsh A."/>
            <person name="Hu Y."/>
            <person name="Jiang H."/>
            <person name="Kalra D."/>
            <person name="Klinner C."/>
            <person name="Konig C."/>
            <person name="Kovar C."/>
            <person name="Kroll A.R."/>
            <person name="Kuwar S.S."/>
            <person name="Lee S.L."/>
            <person name="Lehman R."/>
            <person name="Li K."/>
            <person name="Li Z."/>
            <person name="Liang H."/>
            <person name="Lovelace S."/>
            <person name="Lu Z."/>
            <person name="Mansfield J.H."/>
            <person name="McCulloch K.J."/>
            <person name="Mathew T."/>
            <person name="Morton B."/>
            <person name="Muzny D.M."/>
            <person name="Neunemann D."/>
            <person name="Ongeri F."/>
            <person name="Pauchet Y."/>
            <person name="Pu L.L."/>
            <person name="Pyrousis I."/>
            <person name="Rao X.J."/>
            <person name="Redding A."/>
            <person name="Roesel C."/>
            <person name="Sanchez-Gracia A."/>
            <person name="Schaack S."/>
            <person name="Shukla A."/>
            <person name="Tetreau G."/>
            <person name="Wang Y."/>
            <person name="Xiong G.H."/>
            <person name="Traut W."/>
            <person name="Walsh T.K."/>
            <person name="Worley K.C."/>
            <person name="Wu D."/>
            <person name="Wu W."/>
            <person name="Wu Y.Q."/>
            <person name="Zhang X."/>
            <person name="Zou Z."/>
            <person name="Zucker H."/>
            <person name="Briscoe A.D."/>
            <person name="Burmester T."/>
            <person name="Clem R.J."/>
            <person name="Feyereisen R."/>
            <person name="Grimmelikhuijzen C.J.P."/>
            <person name="Hamodrakas S.J."/>
            <person name="Hansson B.S."/>
            <person name="Huguet E."/>
            <person name="Jermiin L.S."/>
            <person name="Lan Q."/>
            <person name="Lehman H.K."/>
            <person name="Lorenzen M."/>
            <person name="Merzendorfer H."/>
            <person name="Michalopoulos I."/>
            <person name="Morton D.B."/>
            <person name="Muthukrishnan S."/>
            <person name="Oakeshott J.G."/>
            <person name="Palmer W."/>
            <person name="Park Y."/>
            <person name="Passarelli A.L."/>
            <person name="Rozas J."/>
            <person name="Schwartz L.M."/>
            <person name="Smith W."/>
            <person name="Southgate A."/>
            <person name="Vilcinskas A."/>
            <person name="Vogt R."/>
            <person name="Wang P."/>
            <person name="Werren J."/>
            <person name="Yu X.Q."/>
            <person name="Zhou J.J."/>
            <person name="Brown S.J."/>
            <person name="Scherer S.E."/>
            <person name="Richards S."/>
            <person name="Blissard G.W."/>
        </authorList>
    </citation>
    <scope>NUCLEOTIDE SEQUENCE</scope>
</reference>
<feature type="domain" description="Anoctamin dimerisation" evidence="1">
    <location>
        <begin position="11"/>
        <end position="91"/>
    </location>
</feature>
<dbReference type="AlphaFoldDB" id="A0A921ZGT7"/>
<dbReference type="Pfam" id="PF16178">
    <property type="entry name" value="Anoct_dimer"/>
    <property type="match status" value="1"/>
</dbReference>
<evidence type="ECO:0000313" key="3">
    <source>
        <dbReference type="Proteomes" id="UP000791440"/>
    </source>
</evidence>
<organism evidence="2 3">
    <name type="scientific">Manduca sexta</name>
    <name type="common">Tobacco hawkmoth</name>
    <name type="synonym">Tobacco hornworm</name>
    <dbReference type="NCBI Taxonomy" id="7130"/>
    <lineage>
        <taxon>Eukaryota</taxon>
        <taxon>Metazoa</taxon>
        <taxon>Ecdysozoa</taxon>
        <taxon>Arthropoda</taxon>
        <taxon>Hexapoda</taxon>
        <taxon>Insecta</taxon>
        <taxon>Pterygota</taxon>
        <taxon>Neoptera</taxon>
        <taxon>Endopterygota</taxon>
        <taxon>Lepidoptera</taxon>
        <taxon>Glossata</taxon>
        <taxon>Ditrysia</taxon>
        <taxon>Bombycoidea</taxon>
        <taxon>Sphingidae</taxon>
        <taxon>Sphinginae</taxon>
        <taxon>Sphingini</taxon>
        <taxon>Manduca</taxon>
    </lineage>
</organism>
<gene>
    <name evidence="2" type="ORF">O3G_MSEX010478</name>
</gene>
<dbReference type="InterPro" id="IPR032394">
    <property type="entry name" value="Anoct_dimer"/>
</dbReference>
<accession>A0A921ZGT7</accession>